<accession>A0AAW3N8V8</accession>
<dbReference type="AlphaFoldDB" id="A0AAW3N8V8"/>
<gene>
    <name evidence="1" type="ORF">WK53_11275</name>
</gene>
<evidence type="ECO:0000313" key="1">
    <source>
        <dbReference type="EMBL" id="KVT50207.1"/>
    </source>
</evidence>
<protein>
    <submittedName>
        <fullName evidence="1">Uncharacterized protein</fullName>
    </submittedName>
</protein>
<name>A0AAW3N8V8_9BURK</name>
<sequence>MYVDDRRFNLHQFGFNVEISHYVLKHRKHIDWRHEYHCVRPTVTDHANECASPLPWMQIFTVTCAL</sequence>
<comment type="caution">
    <text evidence="1">The sequence shown here is derived from an EMBL/GenBank/DDBJ whole genome shotgun (WGS) entry which is preliminary data.</text>
</comment>
<dbReference type="EMBL" id="LPDO01000098">
    <property type="protein sequence ID" value="KVT50207.1"/>
    <property type="molecule type" value="Genomic_DNA"/>
</dbReference>
<organism evidence="1 2">
    <name type="scientific">Burkholderia ubonensis</name>
    <dbReference type="NCBI Taxonomy" id="101571"/>
    <lineage>
        <taxon>Bacteria</taxon>
        <taxon>Pseudomonadati</taxon>
        <taxon>Pseudomonadota</taxon>
        <taxon>Betaproteobacteria</taxon>
        <taxon>Burkholderiales</taxon>
        <taxon>Burkholderiaceae</taxon>
        <taxon>Burkholderia</taxon>
        <taxon>Burkholderia cepacia complex</taxon>
    </lineage>
</organism>
<evidence type="ECO:0000313" key="2">
    <source>
        <dbReference type="Proteomes" id="UP000056732"/>
    </source>
</evidence>
<reference evidence="1 2" key="1">
    <citation type="submission" date="2015-11" db="EMBL/GenBank/DDBJ databases">
        <title>Expanding the genomic diversity of Burkholderia species for the development of highly accurate diagnostics.</title>
        <authorList>
            <person name="Sahl J."/>
            <person name="Keim P."/>
            <person name="Wagner D."/>
        </authorList>
    </citation>
    <scope>NUCLEOTIDE SEQUENCE [LARGE SCALE GENOMIC DNA]</scope>
    <source>
        <strain evidence="1 2">MSMB1137WGS</strain>
    </source>
</reference>
<dbReference type="Proteomes" id="UP000056732">
    <property type="component" value="Unassembled WGS sequence"/>
</dbReference>
<proteinExistence type="predicted"/>